<dbReference type="InterPro" id="IPR024964">
    <property type="entry name" value="CTLH/CRA"/>
</dbReference>
<dbReference type="Pfam" id="PF10607">
    <property type="entry name" value="CTLH"/>
    <property type="match status" value="1"/>
</dbReference>
<sequence>MSGDSDAMGASVSGDGICDFLSSDASTPSPSENRSAEESEDLSGWYQRYQNISSGEIPSADMKSLVVDYLISEGYREAAELLCADSGLPFPKDAVENLDARMMIRDAIISGNIPDAIQRINSLVPTLLDDNPLLHIQLLQQNLIELIRQHKVEESLKFSEEFLAEKCDEHPEMREKLAETFALLIYDKPETSQFGSLMDISHRQMVAAAVNGAVLKASNKPAAPRIEGLFRMIVWAQQQLSKREDDAADSIDILNKLFLDE</sequence>
<dbReference type="InterPro" id="IPR013144">
    <property type="entry name" value="CRA_dom"/>
</dbReference>
<reference evidence="3 4" key="1">
    <citation type="submission" date="2024-08" db="EMBL/GenBank/DDBJ databases">
        <title>Gnathostoma spinigerum genome.</title>
        <authorList>
            <person name="Gonzalez-Bertolin B."/>
            <person name="Monzon S."/>
            <person name="Zaballos A."/>
            <person name="Jimenez P."/>
            <person name="Dekumyoy P."/>
            <person name="Varona S."/>
            <person name="Cuesta I."/>
            <person name="Sumanam S."/>
            <person name="Adisakwattana P."/>
            <person name="Gasser R.B."/>
            <person name="Hernandez-Gonzalez A."/>
            <person name="Young N.D."/>
            <person name="Perteguer M.J."/>
        </authorList>
    </citation>
    <scope>NUCLEOTIDE SEQUENCE [LARGE SCALE GENOMIC DNA]</scope>
    <source>
        <strain evidence="3">AL3</strain>
        <tissue evidence="3">Liver</tissue>
    </source>
</reference>
<comment type="caution">
    <text evidence="3">The sequence shown here is derived from an EMBL/GenBank/DDBJ whole genome shotgun (WGS) entry which is preliminary data.</text>
</comment>
<dbReference type="SMART" id="SM00668">
    <property type="entry name" value="CTLH"/>
    <property type="match status" value="1"/>
</dbReference>
<gene>
    <name evidence="3" type="ORF">AB6A40_005331</name>
</gene>
<dbReference type="PROSITE" id="PS50896">
    <property type="entry name" value="LISH"/>
    <property type="match status" value="1"/>
</dbReference>
<dbReference type="InterPro" id="IPR006594">
    <property type="entry name" value="LisH"/>
</dbReference>
<dbReference type="EMBL" id="JBGFUD010003349">
    <property type="protein sequence ID" value="MFH4978622.1"/>
    <property type="molecule type" value="Genomic_DNA"/>
</dbReference>
<evidence type="ECO:0000313" key="3">
    <source>
        <dbReference type="EMBL" id="MFH4978622.1"/>
    </source>
</evidence>
<evidence type="ECO:0000256" key="1">
    <source>
        <dbReference type="SAM" id="MobiDB-lite"/>
    </source>
</evidence>
<dbReference type="AlphaFoldDB" id="A0ABD6EPY8"/>
<keyword evidence="4" id="KW-1185">Reference proteome</keyword>
<protein>
    <recommendedName>
        <fullName evidence="2">CTLH domain-containing protein</fullName>
    </recommendedName>
</protein>
<proteinExistence type="predicted"/>
<dbReference type="InterPro" id="IPR006595">
    <property type="entry name" value="CTLH_C"/>
</dbReference>
<feature type="region of interest" description="Disordered" evidence="1">
    <location>
        <begin position="1"/>
        <end position="42"/>
    </location>
</feature>
<feature type="domain" description="CTLH" evidence="2">
    <location>
        <begin position="97"/>
        <end position="154"/>
    </location>
</feature>
<dbReference type="Proteomes" id="UP001608902">
    <property type="component" value="Unassembled WGS sequence"/>
</dbReference>
<evidence type="ECO:0000313" key="4">
    <source>
        <dbReference type="Proteomes" id="UP001608902"/>
    </source>
</evidence>
<dbReference type="SMART" id="SM00757">
    <property type="entry name" value="CRA"/>
    <property type="match status" value="1"/>
</dbReference>
<evidence type="ECO:0000259" key="2">
    <source>
        <dbReference type="PROSITE" id="PS50897"/>
    </source>
</evidence>
<dbReference type="SMART" id="SM00667">
    <property type="entry name" value="LisH"/>
    <property type="match status" value="2"/>
</dbReference>
<organism evidence="3 4">
    <name type="scientific">Gnathostoma spinigerum</name>
    <dbReference type="NCBI Taxonomy" id="75299"/>
    <lineage>
        <taxon>Eukaryota</taxon>
        <taxon>Metazoa</taxon>
        <taxon>Ecdysozoa</taxon>
        <taxon>Nematoda</taxon>
        <taxon>Chromadorea</taxon>
        <taxon>Rhabditida</taxon>
        <taxon>Spirurina</taxon>
        <taxon>Gnathostomatomorpha</taxon>
        <taxon>Gnathostomatoidea</taxon>
        <taxon>Gnathostomatidae</taxon>
        <taxon>Gnathostoma</taxon>
    </lineage>
</organism>
<dbReference type="InterPro" id="IPR050618">
    <property type="entry name" value="Ubq-SigPath_Reg"/>
</dbReference>
<dbReference type="PROSITE" id="PS50897">
    <property type="entry name" value="CTLH"/>
    <property type="match status" value="1"/>
</dbReference>
<accession>A0ABD6EPY8</accession>
<dbReference type="PANTHER" id="PTHR12864">
    <property type="entry name" value="RAN BINDING PROTEIN 9-RELATED"/>
    <property type="match status" value="1"/>
</dbReference>
<feature type="compositionally biased region" description="Polar residues" evidence="1">
    <location>
        <begin position="23"/>
        <end position="33"/>
    </location>
</feature>
<name>A0ABD6EPY8_9BILA</name>